<evidence type="ECO:0000313" key="2">
    <source>
        <dbReference type="Proteomes" id="UP000509704"/>
    </source>
</evidence>
<dbReference type="RefSeq" id="XP_037142465.1">
    <property type="nucleotide sequence ID" value="XM_037286570.1"/>
</dbReference>
<dbReference type="KEGG" id="zmk:HG535_0A06790"/>
<proteinExistence type="predicted"/>
<dbReference type="GO" id="GO:0043248">
    <property type="term" value="P:proteasome assembly"/>
    <property type="evidence" value="ECO:0007669"/>
    <property type="project" value="TreeGrafter"/>
</dbReference>
<dbReference type="OrthoDB" id="416253at2759"/>
<sequence>MKPGNWRQWLRLTKKQLRELGRTIDQELGHVLNRNIPNQAGRMVKIPIPVARTPSKFALKAIIYRNFHHFVRSSGFKGGRISRFDLSESGSNARFIGKVSQPVSLFSTGARIPKGTPRGLYTNWNMVGKTFAGQRMYSTASINFTHEAANNIALSLRCLLNSLSDAAPTGENHFNSYSNIDTRYQFPNRLSTRNRSIIRDMEVFEMINEHREQCFYHGDEPVGSVLEFALPKLNMESIVPVITFLNVSLLDDFQQEVSNYEEHIKLIEQSVRKIHDQCGSLPMTFDKKKNVLKIHFPNLTMEETEILVTDLGIASGHVYPHYEEYTGKQRVRRNSCCNTGVNSVLSSSGSNSSSDLTSEALEYNSIFSTSSSNSFIVV</sequence>
<dbReference type="PANTHER" id="PTHR42342">
    <property type="entry name" value="STATIONARY PHASE PROTEIN 5"/>
    <property type="match status" value="1"/>
</dbReference>
<dbReference type="PANTHER" id="PTHR42342:SF1">
    <property type="entry name" value="STATIONARY PHASE PROTEIN 5"/>
    <property type="match status" value="1"/>
</dbReference>
<dbReference type="GeneID" id="59234373"/>
<evidence type="ECO:0008006" key="3">
    <source>
        <dbReference type="Google" id="ProtNLM"/>
    </source>
</evidence>
<dbReference type="GO" id="GO:0070628">
    <property type="term" value="F:proteasome binding"/>
    <property type="evidence" value="ECO:0007669"/>
    <property type="project" value="InterPro"/>
</dbReference>
<keyword evidence="2" id="KW-1185">Reference proteome</keyword>
<dbReference type="Proteomes" id="UP000509704">
    <property type="component" value="Chromosome 1"/>
</dbReference>
<dbReference type="InterPro" id="IPR038816">
    <property type="entry name" value="Stationary_phase_5"/>
</dbReference>
<name>A0A7H9AX82_ZYGMR</name>
<evidence type="ECO:0000313" key="1">
    <source>
        <dbReference type="EMBL" id="QLG70737.1"/>
    </source>
</evidence>
<organism evidence="1 2">
    <name type="scientific">Zygotorulaspora mrakii</name>
    <name type="common">Zygosaccharomyces mrakii</name>
    <dbReference type="NCBI Taxonomy" id="42260"/>
    <lineage>
        <taxon>Eukaryota</taxon>
        <taxon>Fungi</taxon>
        <taxon>Dikarya</taxon>
        <taxon>Ascomycota</taxon>
        <taxon>Saccharomycotina</taxon>
        <taxon>Saccharomycetes</taxon>
        <taxon>Saccharomycetales</taxon>
        <taxon>Saccharomycetaceae</taxon>
        <taxon>Zygotorulaspora</taxon>
    </lineage>
</organism>
<dbReference type="AlphaFoldDB" id="A0A7H9AX82"/>
<dbReference type="EMBL" id="CP058604">
    <property type="protein sequence ID" value="QLG70737.1"/>
    <property type="molecule type" value="Genomic_DNA"/>
</dbReference>
<protein>
    <recommendedName>
        <fullName evidence="3">Stationary phase protein 5</fullName>
    </recommendedName>
</protein>
<reference evidence="1 2" key="1">
    <citation type="submission" date="2020-07" db="EMBL/GenBank/DDBJ databases">
        <title>The yeast mating-type switching endonuclease HO is a domesticated member of an unorthodox homing genetic element family.</title>
        <authorList>
            <person name="Coughlan A.Y."/>
            <person name="Lombardi L."/>
            <person name="Braun-Galleani S."/>
            <person name="Martos A.R."/>
            <person name="Galeote V."/>
            <person name="Bigey F."/>
            <person name="Dequin S."/>
            <person name="Byrne K.P."/>
            <person name="Wolfe K.H."/>
        </authorList>
    </citation>
    <scope>NUCLEOTIDE SEQUENCE [LARGE SCALE GENOMIC DNA]</scope>
    <source>
        <strain evidence="1 2">NRRL Y-6702</strain>
    </source>
</reference>
<accession>A0A7H9AX82</accession>
<gene>
    <name evidence="1" type="ORF">HG535_0A06790</name>
</gene>